<evidence type="ECO:0000313" key="3">
    <source>
        <dbReference type="EMBL" id="EHO40396.1"/>
    </source>
</evidence>
<proteinExistence type="predicted"/>
<dbReference type="PaxDb" id="880073-Calab_0757"/>
<dbReference type="EMBL" id="CM001402">
    <property type="protein sequence ID" value="EHO41122.1"/>
    <property type="molecule type" value="Genomic_DNA"/>
</dbReference>
<dbReference type="EMBL" id="CP018099">
    <property type="protein sequence ID" value="APF20345.1"/>
    <property type="molecule type" value="Genomic_DNA"/>
</dbReference>
<evidence type="ECO:0000313" key="5">
    <source>
        <dbReference type="Proteomes" id="UP000004671"/>
    </source>
</evidence>
<organism evidence="4 5">
    <name type="scientific">Caldithrix abyssi DSM 13497</name>
    <dbReference type="NCBI Taxonomy" id="880073"/>
    <lineage>
        <taxon>Bacteria</taxon>
        <taxon>Pseudomonadati</taxon>
        <taxon>Calditrichota</taxon>
        <taxon>Calditrichia</taxon>
        <taxon>Calditrichales</taxon>
        <taxon>Calditrichaceae</taxon>
        <taxon>Caldithrix</taxon>
    </lineage>
</organism>
<gene>
    <name evidence="1" type="ORF">Cabys_215</name>
    <name evidence="2" type="ORF">Cabys_3599</name>
    <name evidence="3" type="ORF">Calab_0757</name>
    <name evidence="4" type="ORF">Calab_1502</name>
</gene>
<protein>
    <submittedName>
        <fullName evidence="4">Uncharacterized protein</fullName>
    </submittedName>
</protein>
<dbReference type="KEGG" id="caby:Cabys_215"/>
<dbReference type="EMBL" id="CP018099">
    <property type="protein sequence ID" value="APF16966.1"/>
    <property type="molecule type" value="Genomic_DNA"/>
</dbReference>
<reference evidence="1 6" key="2">
    <citation type="submission" date="2016-11" db="EMBL/GenBank/DDBJ databases">
        <title>Genomic analysis of Caldithrix abyssi and proposal of a novel bacterial phylum Caldithrichaeota.</title>
        <authorList>
            <person name="Kublanov I."/>
            <person name="Sigalova O."/>
            <person name="Gavrilov S."/>
            <person name="Lebedinsky A."/>
            <person name="Ivanova N."/>
            <person name="Daum C."/>
            <person name="Reddy T."/>
            <person name="Klenk H.P."/>
            <person name="Goker M."/>
            <person name="Reva O."/>
            <person name="Miroshnichenko M."/>
            <person name="Kyprides N."/>
            <person name="Woyke T."/>
            <person name="Gelfand M."/>
        </authorList>
    </citation>
    <scope>NUCLEOTIDE SEQUENCE [LARGE SCALE GENOMIC DNA]</scope>
    <source>
        <strain evidence="1 6">LF13</strain>
    </source>
</reference>
<dbReference type="Proteomes" id="UP000183868">
    <property type="component" value="Chromosome"/>
</dbReference>
<dbReference type="RefSeq" id="WP_006927367.1">
    <property type="nucleotide sequence ID" value="NZ_CM001402.1"/>
</dbReference>
<name>H1XQH6_CALAY</name>
<dbReference type="HOGENOM" id="CLU_2877295_0_0_0"/>
<dbReference type="KEGG" id="caby:Cabys_3599"/>
<accession>H1XQH6</accession>
<dbReference type="Proteomes" id="UP000004671">
    <property type="component" value="Chromosome"/>
</dbReference>
<evidence type="ECO:0000313" key="2">
    <source>
        <dbReference type="EMBL" id="APF20345.1"/>
    </source>
</evidence>
<dbReference type="AlphaFoldDB" id="H1XQH6"/>
<sequence>MRVSVFNVKGKNETLSYAYVNGAEAVSRYWFVAIVKAWYRSRYVDQRLEKVKLFLSKMLIHSN</sequence>
<evidence type="ECO:0000313" key="4">
    <source>
        <dbReference type="EMBL" id="EHO41122.1"/>
    </source>
</evidence>
<evidence type="ECO:0000313" key="1">
    <source>
        <dbReference type="EMBL" id="APF16966.1"/>
    </source>
</evidence>
<evidence type="ECO:0000313" key="6">
    <source>
        <dbReference type="Proteomes" id="UP000183868"/>
    </source>
</evidence>
<dbReference type="InParanoid" id="H1XQH6"/>
<dbReference type="EMBL" id="CM001402">
    <property type="protein sequence ID" value="EHO40396.1"/>
    <property type="molecule type" value="Genomic_DNA"/>
</dbReference>
<dbReference type="STRING" id="880073.Cabys_215"/>
<keyword evidence="5" id="KW-1185">Reference proteome</keyword>
<reference evidence="4 5" key="1">
    <citation type="submission" date="2011-09" db="EMBL/GenBank/DDBJ databases">
        <title>The permanent draft genome of Caldithrix abyssi DSM 13497.</title>
        <authorList>
            <consortium name="US DOE Joint Genome Institute (JGI-PGF)"/>
            <person name="Lucas S."/>
            <person name="Han J."/>
            <person name="Lapidus A."/>
            <person name="Bruce D."/>
            <person name="Goodwin L."/>
            <person name="Pitluck S."/>
            <person name="Peters L."/>
            <person name="Kyrpides N."/>
            <person name="Mavromatis K."/>
            <person name="Ivanova N."/>
            <person name="Mikhailova N."/>
            <person name="Chertkov O."/>
            <person name="Detter J.C."/>
            <person name="Tapia R."/>
            <person name="Han C."/>
            <person name="Land M."/>
            <person name="Hauser L."/>
            <person name="Markowitz V."/>
            <person name="Cheng J.-F."/>
            <person name="Hugenholtz P."/>
            <person name="Woyke T."/>
            <person name="Wu D."/>
            <person name="Spring S."/>
            <person name="Brambilla E."/>
            <person name="Klenk H.-P."/>
            <person name="Eisen J.A."/>
        </authorList>
    </citation>
    <scope>NUCLEOTIDE SEQUENCE [LARGE SCALE GENOMIC DNA]</scope>
    <source>
        <strain evidence="4 5">DSM 13497</strain>
    </source>
</reference>